<keyword evidence="2 4" id="KW-0732">Signal</keyword>
<dbReference type="Gene3D" id="1.10.530.10">
    <property type="match status" value="1"/>
</dbReference>
<dbReference type="InterPro" id="IPR006311">
    <property type="entry name" value="TAT_signal"/>
</dbReference>
<dbReference type="Pfam" id="PF06737">
    <property type="entry name" value="Transglycosylas"/>
    <property type="match status" value="1"/>
</dbReference>
<evidence type="ECO:0000313" key="6">
    <source>
        <dbReference type="EMBL" id="SDT86977.1"/>
    </source>
</evidence>
<dbReference type="InterPro" id="IPR011098">
    <property type="entry name" value="G5_dom"/>
</dbReference>
<dbReference type="Gene3D" id="2.20.230.10">
    <property type="entry name" value="Resuscitation-promoting factor rpfb"/>
    <property type="match status" value="1"/>
</dbReference>
<feature type="domain" description="G5" evidence="5">
    <location>
        <begin position="197"/>
        <end position="276"/>
    </location>
</feature>
<gene>
    <name evidence="6" type="ORF">SAMN04489714_0378</name>
</gene>
<evidence type="ECO:0000259" key="5">
    <source>
        <dbReference type="PROSITE" id="PS51109"/>
    </source>
</evidence>
<evidence type="ECO:0000256" key="1">
    <source>
        <dbReference type="ARBA" id="ARBA00010830"/>
    </source>
</evidence>
<keyword evidence="3" id="KW-0378">Hydrolase</keyword>
<proteinExistence type="inferred from homology"/>
<organism evidence="6 7">
    <name type="scientific">Schaalia radingae</name>
    <dbReference type="NCBI Taxonomy" id="131110"/>
    <lineage>
        <taxon>Bacteria</taxon>
        <taxon>Bacillati</taxon>
        <taxon>Actinomycetota</taxon>
        <taxon>Actinomycetes</taxon>
        <taxon>Actinomycetales</taxon>
        <taxon>Actinomycetaceae</taxon>
        <taxon>Schaalia</taxon>
    </lineage>
</organism>
<dbReference type="InterPro" id="IPR007137">
    <property type="entry name" value="DUF348"/>
</dbReference>
<dbReference type="InterPro" id="IPR010618">
    <property type="entry name" value="RPF"/>
</dbReference>
<dbReference type="PROSITE" id="PS51109">
    <property type="entry name" value="G5"/>
    <property type="match status" value="1"/>
</dbReference>
<sequence>MNLEFSPSRRTVIAAASAASLAVVGVAGVGAAAAHNTVTLEVDGVSQPVSGFSRTVSDVINAAGVEVSPHDLVAPAMGEGVSNGDTVVVRTASPYTVDLDGNQVELWSTAGSMADLLDEFSQHGTAIIAADRSFARATLPLAAPGERIKVEVDGQTLDTAAETGDDTASILARLGVTTSPLDRVKLENRGGTITIIVTRVERGYRTQTDAVPFQTEERKDDTLTEGTTSVIQEGKDGSVTTKYFEEKVGGEIAVSAAVSTSKTDPQNKIVAVGTKKAAAQQRTTASTPTAAPATTAGSDVWAALAQCESGGNPATNTGNGFYGMYQFTLPTWQSMGGTGLPSDASAAEQTARAQALQAAAGWGQWPACAASLGLY</sequence>
<reference evidence="6 7" key="1">
    <citation type="submission" date="2016-10" db="EMBL/GenBank/DDBJ databases">
        <authorList>
            <person name="Varghese N."/>
            <person name="Submissions S."/>
        </authorList>
    </citation>
    <scope>NUCLEOTIDE SEQUENCE [LARGE SCALE GENOMIC DNA]</scope>
    <source>
        <strain evidence="6 7">DSM 9169</strain>
    </source>
</reference>
<evidence type="ECO:0000256" key="4">
    <source>
        <dbReference type="SAM" id="SignalP"/>
    </source>
</evidence>
<evidence type="ECO:0000256" key="3">
    <source>
        <dbReference type="ARBA" id="ARBA00022801"/>
    </source>
</evidence>
<dbReference type="SMART" id="SM01208">
    <property type="entry name" value="G5"/>
    <property type="match status" value="1"/>
</dbReference>
<evidence type="ECO:0000313" key="7">
    <source>
        <dbReference type="Proteomes" id="UP000198976"/>
    </source>
</evidence>
<dbReference type="Pfam" id="PF03990">
    <property type="entry name" value="DUF348"/>
    <property type="match status" value="2"/>
</dbReference>
<dbReference type="SUPFAM" id="SSF53955">
    <property type="entry name" value="Lysozyme-like"/>
    <property type="match status" value="1"/>
</dbReference>
<dbReference type="Proteomes" id="UP000198976">
    <property type="component" value="Chromosome I"/>
</dbReference>
<feature type="chain" id="PRO_5045934948" evidence="4">
    <location>
        <begin position="32"/>
        <end position="375"/>
    </location>
</feature>
<evidence type="ECO:0000256" key="2">
    <source>
        <dbReference type="ARBA" id="ARBA00022729"/>
    </source>
</evidence>
<name>A0ABY0V5H2_9ACTO</name>
<dbReference type="PROSITE" id="PS51318">
    <property type="entry name" value="TAT"/>
    <property type="match status" value="1"/>
</dbReference>
<protein>
    <submittedName>
        <fullName evidence="6">Uncharacterized conserved protein YabE, contains G5 and tandem DUF348 domains</fullName>
    </submittedName>
</protein>
<dbReference type="RefSeq" id="WP_092648251.1">
    <property type="nucleotide sequence ID" value="NZ_LT629792.1"/>
</dbReference>
<dbReference type="CDD" id="cd13925">
    <property type="entry name" value="RPF"/>
    <property type="match status" value="1"/>
</dbReference>
<dbReference type="Pfam" id="PF07501">
    <property type="entry name" value="G5"/>
    <property type="match status" value="1"/>
</dbReference>
<dbReference type="EMBL" id="LT629792">
    <property type="protein sequence ID" value="SDT86977.1"/>
    <property type="molecule type" value="Genomic_DNA"/>
</dbReference>
<comment type="similarity">
    <text evidence="1">Belongs to the transglycosylase family. Rpf subfamily.</text>
</comment>
<keyword evidence="7" id="KW-1185">Reference proteome</keyword>
<accession>A0ABY0V5H2</accession>
<feature type="signal peptide" evidence="4">
    <location>
        <begin position="1"/>
        <end position="31"/>
    </location>
</feature>
<dbReference type="InterPro" id="IPR023346">
    <property type="entry name" value="Lysozyme-like_dom_sf"/>
</dbReference>